<dbReference type="PROSITE" id="PS50042">
    <property type="entry name" value="CNMP_BINDING_3"/>
    <property type="match status" value="1"/>
</dbReference>
<dbReference type="AlphaFoldDB" id="A0A948WRL3"/>
<evidence type="ECO:0000313" key="6">
    <source>
        <dbReference type="EMBL" id="MBU3806529.1"/>
    </source>
</evidence>
<reference evidence="6" key="1">
    <citation type="journal article" date="2021" name="PeerJ">
        <title>Extensive microbial diversity within the chicken gut microbiome revealed by metagenomics and culture.</title>
        <authorList>
            <person name="Gilroy R."/>
            <person name="Ravi A."/>
            <person name="Getino M."/>
            <person name="Pursley I."/>
            <person name="Horton D.L."/>
            <person name="Alikhan N.F."/>
            <person name="Baker D."/>
            <person name="Gharbi K."/>
            <person name="Hall N."/>
            <person name="Watson M."/>
            <person name="Adriaenssens E.M."/>
            <person name="Foster-Nyarko E."/>
            <person name="Jarju S."/>
            <person name="Secka A."/>
            <person name="Antonio M."/>
            <person name="Oren A."/>
            <person name="Chaudhuri R.R."/>
            <person name="La Ragione R."/>
            <person name="Hildebrand F."/>
            <person name="Pallen M.J."/>
        </authorList>
    </citation>
    <scope>NUCLEOTIDE SEQUENCE</scope>
    <source>
        <strain evidence="6">B5_2728</strain>
    </source>
</reference>
<dbReference type="InterPro" id="IPR036390">
    <property type="entry name" value="WH_DNA-bd_sf"/>
</dbReference>
<dbReference type="CDD" id="cd00038">
    <property type="entry name" value="CAP_ED"/>
    <property type="match status" value="1"/>
</dbReference>
<keyword evidence="1" id="KW-0805">Transcription regulation</keyword>
<evidence type="ECO:0000259" key="4">
    <source>
        <dbReference type="PROSITE" id="PS50042"/>
    </source>
</evidence>
<sequence>MEIIDMLSQSPLFEGVAPEQIRILLKCLKTEVTSYEKGDYILLMGNRTRRMGLVLEGTAHIVKEDFWGNRVILGQSSQGQIFAESYASLGTVQLEVSVVAATACRIMFLDVGRILEVCTVACAFHTRLIHNLLNMMAGRNLMLTKKVEHMAQKTTREKLLSYLSSEAHRAGSATFTIPFNRQELADYLSVDRSAMSTEISKLQKEGVLECERKNFRLCQLPESFEF</sequence>
<dbReference type="Pfam" id="PF00027">
    <property type="entry name" value="cNMP_binding"/>
    <property type="match status" value="1"/>
</dbReference>
<evidence type="ECO:0000256" key="3">
    <source>
        <dbReference type="ARBA" id="ARBA00023163"/>
    </source>
</evidence>
<dbReference type="EMBL" id="JAHLFP010000056">
    <property type="protein sequence ID" value="MBU3806529.1"/>
    <property type="molecule type" value="Genomic_DNA"/>
</dbReference>
<comment type="caution">
    <text evidence="6">The sequence shown here is derived from an EMBL/GenBank/DDBJ whole genome shotgun (WGS) entry which is preliminary data.</text>
</comment>
<dbReference type="PROSITE" id="PS51063">
    <property type="entry name" value="HTH_CRP_2"/>
    <property type="match status" value="1"/>
</dbReference>
<dbReference type="GO" id="GO:0003677">
    <property type="term" value="F:DNA binding"/>
    <property type="evidence" value="ECO:0007669"/>
    <property type="project" value="UniProtKB-KW"/>
</dbReference>
<keyword evidence="2" id="KW-0238">DNA-binding</keyword>
<evidence type="ECO:0000313" key="7">
    <source>
        <dbReference type="Proteomes" id="UP000713596"/>
    </source>
</evidence>
<protein>
    <submittedName>
        <fullName evidence="6">Crp/Fnr family transcriptional regulator</fullName>
    </submittedName>
</protein>
<feature type="domain" description="Cyclic nucleotide-binding" evidence="4">
    <location>
        <begin position="12"/>
        <end position="110"/>
    </location>
</feature>
<organism evidence="6 7">
    <name type="scientific">Candidatus Allofournierella pullistercoris</name>
    <dbReference type="NCBI Taxonomy" id="2838597"/>
    <lineage>
        <taxon>Bacteria</taxon>
        <taxon>Bacillati</taxon>
        <taxon>Bacillota</taxon>
        <taxon>Clostridia</taxon>
        <taxon>Eubacteriales</taxon>
        <taxon>Oscillospiraceae</taxon>
        <taxon>Allofournierella</taxon>
    </lineage>
</organism>
<dbReference type="InterPro" id="IPR000595">
    <property type="entry name" value="cNMP-bd_dom"/>
</dbReference>
<dbReference type="SMART" id="SM00100">
    <property type="entry name" value="cNMP"/>
    <property type="match status" value="1"/>
</dbReference>
<dbReference type="InterPro" id="IPR014710">
    <property type="entry name" value="RmlC-like_jellyroll"/>
</dbReference>
<dbReference type="InterPro" id="IPR018490">
    <property type="entry name" value="cNMP-bd_dom_sf"/>
</dbReference>
<accession>A0A948WRL3</accession>
<evidence type="ECO:0000256" key="2">
    <source>
        <dbReference type="ARBA" id="ARBA00023125"/>
    </source>
</evidence>
<evidence type="ECO:0000256" key="1">
    <source>
        <dbReference type="ARBA" id="ARBA00023015"/>
    </source>
</evidence>
<dbReference type="Proteomes" id="UP000713596">
    <property type="component" value="Unassembled WGS sequence"/>
</dbReference>
<keyword evidence="3" id="KW-0804">Transcription</keyword>
<dbReference type="Pfam" id="PF13545">
    <property type="entry name" value="HTH_Crp_2"/>
    <property type="match status" value="1"/>
</dbReference>
<dbReference type="InterPro" id="IPR012318">
    <property type="entry name" value="HTH_CRP"/>
</dbReference>
<dbReference type="GO" id="GO:0006355">
    <property type="term" value="P:regulation of DNA-templated transcription"/>
    <property type="evidence" value="ECO:0007669"/>
    <property type="project" value="InterPro"/>
</dbReference>
<dbReference type="Gene3D" id="2.60.120.10">
    <property type="entry name" value="Jelly Rolls"/>
    <property type="match status" value="1"/>
</dbReference>
<dbReference type="SUPFAM" id="SSF46785">
    <property type="entry name" value="Winged helix' DNA-binding domain"/>
    <property type="match status" value="1"/>
</dbReference>
<proteinExistence type="predicted"/>
<name>A0A948WRL3_9FIRM</name>
<dbReference type="SUPFAM" id="SSF51206">
    <property type="entry name" value="cAMP-binding domain-like"/>
    <property type="match status" value="1"/>
</dbReference>
<gene>
    <name evidence="6" type="ORF">H9882_06540</name>
</gene>
<feature type="domain" description="HTH crp-type" evidence="5">
    <location>
        <begin position="153"/>
        <end position="221"/>
    </location>
</feature>
<evidence type="ECO:0000259" key="5">
    <source>
        <dbReference type="PROSITE" id="PS51063"/>
    </source>
</evidence>
<reference evidence="6" key="2">
    <citation type="submission" date="2021-04" db="EMBL/GenBank/DDBJ databases">
        <authorList>
            <person name="Gilroy R."/>
        </authorList>
    </citation>
    <scope>NUCLEOTIDE SEQUENCE</scope>
    <source>
        <strain evidence="6">B5_2728</strain>
    </source>
</reference>